<dbReference type="AlphaFoldDB" id="A0A1Q8EI32"/>
<organism evidence="1 2">
    <name type="scientific">Pseudomonas chlororaphis</name>
    <dbReference type="NCBI Taxonomy" id="587753"/>
    <lineage>
        <taxon>Bacteria</taxon>
        <taxon>Pseudomonadati</taxon>
        <taxon>Pseudomonadota</taxon>
        <taxon>Gammaproteobacteria</taxon>
        <taxon>Pseudomonadales</taxon>
        <taxon>Pseudomonadaceae</taxon>
        <taxon>Pseudomonas</taxon>
    </lineage>
</organism>
<protein>
    <submittedName>
        <fullName evidence="1">Uncharacterized protein</fullName>
    </submittedName>
</protein>
<dbReference type="OrthoDB" id="7028241at2"/>
<gene>
    <name evidence="1" type="ORF">BTN82_27875</name>
</gene>
<dbReference type="RefSeq" id="WP_075122237.1">
    <property type="nucleotide sequence ID" value="NZ_MSCT01000022.1"/>
</dbReference>
<sequence>MGKMLGRGRLLVARIAHAPGLARFATLMLAVCLGLGLGATAEQPALPSSDYALPVQRYFSPSVTPIGFSDSQGFAPIAAPQMAQPVVHQEQQRWVF</sequence>
<comment type="caution">
    <text evidence="1">The sequence shown here is derived from an EMBL/GenBank/DDBJ whole genome shotgun (WGS) entry which is preliminary data.</text>
</comment>
<proteinExistence type="predicted"/>
<name>A0A1Q8EI32_9PSED</name>
<dbReference type="Proteomes" id="UP000185578">
    <property type="component" value="Unassembled WGS sequence"/>
</dbReference>
<evidence type="ECO:0000313" key="1">
    <source>
        <dbReference type="EMBL" id="OLF51426.1"/>
    </source>
</evidence>
<evidence type="ECO:0000313" key="2">
    <source>
        <dbReference type="Proteomes" id="UP000185578"/>
    </source>
</evidence>
<dbReference type="EMBL" id="MSCT01000022">
    <property type="protein sequence ID" value="OLF51426.1"/>
    <property type="molecule type" value="Genomic_DNA"/>
</dbReference>
<accession>A0A1Q8EI32</accession>
<reference evidence="1 2" key="1">
    <citation type="submission" date="2016-12" db="EMBL/GenBank/DDBJ databases">
        <authorList>
            <person name="Song W.-J."/>
            <person name="Kurnit D.M."/>
        </authorList>
    </citation>
    <scope>NUCLEOTIDE SEQUENCE [LARGE SCALE GENOMIC DNA]</scope>
    <source>
        <strain evidence="1 2">PCL1601</strain>
    </source>
</reference>